<dbReference type="PROSITE" id="PS50035">
    <property type="entry name" value="PLD"/>
    <property type="match status" value="1"/>
</dbReference>
<evidence type="ECO:0000256" key="6">
    <source>
        <dbReference type="ARBA" id="ARBA00023098"/>
    </source>
</evidence>
<feature type="domain" description="PLD phosphodiesterase" evidence="7">
    <location>
        <begin position="164"/>
        <end position="186"/>
    </location>
</feature>
<comment type="catalytic activity">
    <reaction evidence="1">
        <text>a 1,2-diacyl-sn-glycero-3-phosphocholine + H2O = a 1,2-diacyl-sn-glycero-3-phosphate + choline + H(+)</text>
        <dbReference type="Rhea" id="RHEA:14445"/>
        <dbReference type="ChEBI" id="CHEBI:15354"/>
        <dbReference type="ChEBI" id="CHEBI:15377"/>
        <dbReference type="ChEBI" id="CHEBI:15378"/>
        <dbReference type="ChEBI" id="CHEBI:57643"/>
        <dbReference type="ChEBI" id="CHEBI:58608"/>
        <dbReference type="EC" id="3.1.4.4"/>
    </reaction>
</comment>
<evidence type="ECO:0000313" key="9">
    <source>
        <dbReference type="Proteomes" id="UP001594351"/>
    </source>
</evidence>
<dbReference type="Pfam" id="PF13091">
    <property type="entry name" value="PLDc_2"/>
    <property type="match status" value="1"/>
</dbReference>
<dbReference type="PANTHER" id="PTHR43856:SF1">
    <property type="entry name" value="MITOCHONDRIAL CARDIOLIPIN HYDROLASE"/>
    <property type="match status" value="1"/>
</dbReference>
<evidence type="ECO:0000259" key="7">
    <source>
        <dbReference type="PROSITE" id="PS50035"/>
    </source>
</evidence>
<dbReference type="EMBL" id="JBHPBY010000396">
    <property type="protein sequence ID" value="MFC1852959.1"/>
    <property type="molecule type" value="Genomic_DNA"/>
</dbReference>
<name>A0ABV6Z3H4_UNCC1</name>
<sequence length="461" mass="51907">MFSLKTRAKSGPGIYALFFTIALIWTLSPVACTQRQAEHSQNIPSPVGANKPRQNIAGTDEAALVVPLNNRSYYPRVLTLIQQAQENIEIIMYQIRFYSAYPDSKSNTLIAALAQAQKRGVKVQILIESSDWNPENALANKIAGHLLTRAGVSVRYDDPEVNSHNKLLIIDGEIVVLGSSNWSYHSLDKNNETAVAIRSTSVAKQYHEYFLDLFDASSEQYPLLYPSVSARQLPQQGVVTIEGIGHRITPSLYSAVEFSLVLDNNCTINFPSTITDELYTLLDDFPDCLIGKKLTLVVKIQRRERGMPHITLLTLEQPSLTELVEKKIKQLRLEVPEDDQDFWHKASKAVSIILLNDEDYLPTIMEVFAEAQQSIKLIQIQSDYFIPGSRAKEPATNMLLNSLRAAVKRGVTVEFLTDYRHNEQFRREKKAFLHLLQSAGGFLMREILPPTVSWSLLMGDC</sequence>
<keyword evidence="9" id="KW-1185">Reference proteome</keyword>
<gene>
    <name evidence="8" type="ORF">ACFL27_22400</name>
</gene>
<dbReference type="InterPro" id="IPR051406">
    <property type="entry name" value="PLD_domain"/>
</dbReference>
<dbReference type="Gene3D" id="3.30.870.10">
    <property type="entry name" value="Endonuclease Chain A"/>
    <property type="match status" value="2"/>
</dbReference>
<dbReference type="SUPFAM" id="SSF56024">
    <property type="entry name" value="Phospholipase D/nuclease"/>
    <property type="match status" value="2"/>
</dbReference>
<evidence type="ECO:0000256" key="5">
    <source>
        <dbReference type="ARBA" id="ARBA00022963"/>
    </source>
</evidence>
<keyword evidence="5" id="KW-0442">Lipid degradation</keyword>
<keyword evidence="6" id="KW-0443">Lipid metabolism</keyword>
<protein>
    <recommendedName>
        <fullName evidence="3">phospholipase D</fullName>
        <ecNumber evidence="3">3.1.4.4</ecNumber>
    </recommendedName>
</protein>
<dbReference type="InterPro" id="IPR001736">
    <property type="entry name" value="PLipase_D/transphosphatidylase"/>
</dbReference>
<evidence type="ECO:0000256" key="1">
    <source>
        <dbReference type="ARBA" id="ARBA00000798"/>
    </source>
</evidence>
<evidence type="ECO:0000256" key="3">
    <source>
        <dbReference type="ARBA" id="ARBA00012027"/>
    </source>
</evidence>
<dbReference type="PANTHER" id="PTHR43856">
    <property type="entry name" value="CARDIOLIPIN HYDROLASE"/>
    <property type="match status" value="1"/>
</dbReference>
<comment type="caution">
    <text evidence="8">The sequence shown here is derived from an EMBL/GenBank/DDBJ whole genome shotgun (WGS) entry which is preliminary data.</text>
</comment>
<accession>A0ABV6Z3H4</accession>
<comment type="similarity">
    <text evidence="2">Belongs to the phospholipase D family.</text>
</comment>
<reference evidence="8 9" key="1">
    <citation type="submission" date="2024-09" db="EMBL/GenBank/DDBJ databases">
        <title>Laminarin stimulates single cell rates of sulfate reduction while oxygen inhibits transcriptomic activity in coastal marine sediment.</title>
        <authorList>
            <person name="Lindsay M."/>
            <person name="Orcutt B."/>
            <person name="Emerson D."/>
            <person name="Stepanauskas R."/>
            <person name="D'Angelo T."/>
        </authorList>
    </citation>
    <scope>NUCLEOTIDE SEQUENCE [LARGE SCALE GENOMIC DNA]</scope>
    <source>
        <strain evidence="8">SAG AM-311-K15</strain>
    </source>
</reference>
<keyword evidence="4" id="KW-0378">Hydrolase</keyword>
<evidence type="ECO:0000313" key="8">
    <source>
        <dbReference type="EMBL" id="MFC1852959.1"/>
    </source>
</evidence>
<dbReference type="InterPro" id="IPR025202">
    <property type="entry name" value="PLD-like_dom"/>
</dbReference>
<evidence type="ECO:0000256" key="2">
    <source>
        <dbReference type="ARBA" id="ARBA00008664"/>
    </source>
</evidence>
<dbReference type="EC" id="3.1.4.4" evidence="3"/>
<evidence type="ECO:0000256" key="4">
    <source>
        <dbReference type="ARBA" id="ARBA00022801"/>
    </source>
</evidence>
<organism evidence="8 9">
    <name type="scientific">candidate division CSSED10-310 bacterium</name>
    <dbReference type="NCBI Taxonomy" id="2855610"/>
    <lineage>
        <taxon>Bacteria</taxon>
        <taxon>Bacteria division CSSED10-310</taxon>
    </lineage>
</organism>
<proteinExistence type="inferred from homology"/>
<dbReference type="Proteomes" id="UP001594351">
    <property type="component" value="Unassembled WGS sequence"/>
</dbReference>